<evidence type="ECO:0000313" key="3">
    <source>
        <dbReference type="EMBL" id="KZP14511.1"/>
    </source>
</evidence>
<evidence type="ECO:0000313" key="4">
    <source>
        <dbReference type="Proteomes" id="UP000076532"/>
    </source>
</evidence>
<name>A0A166DAW8_9AGAM</name>
<sequence length="155" mass="17065">AYAHGASWDPDLVCLPGTRTNILSVIDAWSRSLDSQNVFWLSRVAGSGKSAITGVLIVHTIAKMLHEDSLLASSFFFDREFESRNTAQLLFSTIARDIVARHPVIAAYISTVVREDGPALASASLARQFDAFIAQPLRRHKFDQPIIVVIDALDE</sequence>
<organism evidence="3 4">
    <name type="scientific">Athelia psychrophila</name>
    <dbReference type="NCBI Taxonomy" id="1759441"/>
    <lineage>
        <taxon>Eukaryota</taxon>
        <taxon>Fungi</taxon>
        <taxon>Dikarya</taxon>
        <taxon>Basidiomycota</taxon>
        <taxon>Agaricomycotina</taxon>
        <taxon>Agaricomycetes</taxon>
        <taxon>Agaricomycetidae</taxon>
        <taxon>Atheliales</taxon>
        <taxon>Atheliaceae</taxon>
        <taxon>Athelia</taxon>
    </lineage>
</organism>
<dbReference type="EMBL" id="KV417616">
    <property type="protein sequence ID" value="KZP14511.1"/>
    <property type="molecule type" value="Genomic_DNA"/>
</dbReference>
<keyword evidence="1" id="KW-0677">Repeat</keyword>
<keyword evidence="4" id="KW-1185">Reference proteome</keyword>
<accession>A0A166DAW8</accession>
<protein>
    <recommendedName>
        <fullName evidence="2">Nephrocystin 3-like N-terminal domain-containing protein</fullName>
    </recommendedName>
</protein>
<feature type="non-terminal residue" evidence="3">
    <location>
        <position position="1"/>
    </location>
</feature>
<dbReference type="Proteomes" id="UP000076532">
    <property type="component" value="Unassembled WGS sequence"/>
</dbReference>
<dbReference type="OrthoDB" id="5106486at2759"/>
<proteinExistence type="predicted"/>
<dbReference type="InterPro" id="IPR056884">
    <property type="entry name" value="NPHP3-like_N"/>
</dbReference>
<feature type="domain" description="Nephrocystin 3-like N-terminal" evidence="2">
    <location>
        <begin position="26"/>
        <end position="155"/>
    </location>
</feature>
<evidence type="ECO:0000259" key="2">
    <source>
        <dbReference type="Pfam" id="PF24883"/>
    </source>
</evidence>
<dbReference type="AlphaFoldDB" id="A0A166DAW8"/>
<evidence type="ECO:0000256" key="1">
    <source>
        <dbReference type="ARBA" id="ARBA00022737"/>
    </source>
</evidence>
<feature type="non-terminal residue" evidence="3">
    <location>
        <position position="155"/>
    </location>
</feature>
<dbReference type="STRING" id="436010.A0A166DAW8"/>
<dbReference type="Pfam" id="PF24883">
    <property type="entry name" value="NPHP3_N"/>
    <property type="match status" value="1"/>
</dbReference>
<gene>
    <name evidence="3" type="ORF">FIBSPDRAFT_677975</name>
</gene>
<reference evidence="3 4" key="1">
    <citation type="journal article" date="2016" name="Mol. Biol. Evol.">
        <title>Comparative Genomics of Early-Diverging Mushroom-Forming Fungi Provides Insights into the Origins of Lignocellulose Decay Capabilities.</title>
        <authorList>
            <person name="Nagy L.G."/>
            <person name="Riley R."/>
            <person name="Tritt A."/>
            <person name="Adam C."/>
            <person name="Daum C."/>
            <person name="Floudas D."/>
            <person name="Sun H."/>
            <person name="Yadav J.S."/>
            <person name="Pangilinan J."/>
            <person name="Larsson K.H."/>
            <person name="Matsuura K."/>
            <person name="Barry K."/>
            <person name="Labutti K."/>
            <person name="Kuo R."/>
            <person name="Ohm R.A."/>
            <person name="Bhattacharya S.S."/>
            <person name="Shirouzu T."/>
            <person name="Yoshinaga Y."/>
            <person name="Martin F.M."/>
            <person name="Grigoriev I.V."/>
            <person name="Hibbett D.S."/>
        </authorList>
    </citation>
    <scope>NUCLEOTIDE SEQUENCE [LARGE SCALE GENOMIC DNA]</scope>
    <source>
        <strain evidence="3 4">CBS 109695</strain>
    </source>
</reference>